<evidence type="ECO:0000313" key="2">
    <source>
        <dbReference type="EMBL" id="PTX54788.1"/>
    </source>
</evidence>
<sequence length="141" mass="14801">MRVLILTVLLPLQAQAWTFTPGPICRLSHATDMAEIELTFDPSAPLYSVTVTTPAPLPQAPFFSMRFIGPSGQTISTNRHAYGADGTSVTVTDTGFGNVLDGLQFNQSAEAIVGDTIIAFPLEGAAQQTAAFRACEAAAGV</sequence>
<dbReference type="OrthoDB" id="7679320at2"/>
<dbReference type="EMBL" id="QBKS01000002">
    <property type="protein sequence ID" value="PTX54788.1"/>
    <property type="molecule type" value="Genomic_DNA"/>
</dbReference>
<dbReference type="RefSeq" id="WP_107847368.1">
    <property type="nucleotide sequence ID" value="NZ_QBKS01000002.1"/>
</dbReference>
<evidence type="ECO:0008006" key="4">
    <source>
        <dbReference type="Google" id="ProtNLM"/>
    </source>
</evidence>
<feature type="signal peptide" evidence="1">
    <location>
        <begin position="1"/>
        <end position="16"/>
    </location>
</feature>
<organism evidence="2 3">
    <name type="scientific">Litoreibacter ponti</name>
    <dbReference type="NCBI Taxonomy" id="1510457"/>
    <lineage>
        <taxon>Bacteria</taxon>
        <taxon>Pseudomonadati</taxon>
        <taxon>Pseudomonadota</taxon>
        <taxon>Alphaproteobacteria</taxon>
        <taxon>Rhodobacterales</taxon>
        <taxon>Roseobacteraceae</taxon>
        <taxon>Litoreibacter</taxon>
    </lineage>
</organism>
<gene>
    <name evidence="2" type="ORF">C8N43_3609</name>
</gene>
<keyword evidence="1" id="KW-0732">Signal</keyword>
<comment type="caution">
    <text evidence="2">The sequence shown here is derived from an EMBL/GenBank/DDBJ whole genome shotgun (WGS) entry which is preliminary data.</text>
</comment>
<dbReference type="Proteomes" id="UP000243978">
    <property type="component" value="Unassembled WGS sequence"/>
</dbReference>
<accession>A0A2T6BFF3</accession>
<evidence type="ECO:0000313" key="3">
    <source>
        <dbReference type="Proteomes" id="UP000243978"/>
    </source>
</evidence>
<proteinExistence type="predicted"/>
<reference evidence="2 3" key="1">
    <citation type="submission" date="2018-04" db="EMBL/GenBank/DDBJ databases">
        <title>Genomic Encyclopedia of Archaeal and Bacterial Type Strains, Phase II (KMG-II): from individual species to whole genera.</title>
        <authorList>
            <person name="Goeker M."/>
        </authorList>
    </citation>
    <scope>NUCLEOTIDE SEQUENCE [LARGE SCALE GENOMIC DNA]</scope>
    <source>
        <strain evidence="2 3">DSM 100977</strain>
    </source>
</reference>
<keyword evidence="3" id="KW-1185">Reference proteome</keyword>
<protein>
    <recommendedName>
        <fullName evidence="4">Excinuclease ABC subunit B</fullName>
    </recommendedName>
</protein>
<dbReference type="AlphaFoldDB" id="A0A2T6BFF3"/>
<evidence type="ECO:0000256" key="1">
    <source>
        <dbReference type="SAM" id="SignalP"/>
    </source>
</evidence>
<name>A0A2T6BFF3_9RHOB</name>
<feature type="chain" id="PRO_5015749970" description="Excinuclease ABC subunit B" evidence="1">
    <location>
        <begin position="17"/>
        <end position="141"/>
    </location>
</feature>